<feature type="domain" description="Cyclic nucleotide-binding" evidence="4">
    <location>
        <begin position="11"/>
        <end position="114"/>
    </location>
</feature>
<dbReference type="GO" id="GO:0003700">
    <property type="term" value="F:DNA-binding transcription factor activity"/>
    <property type="evidence" value="ECO:0007669"/>
    <property type="project" value="TreeGrafter"/>
</dbReference>
<dbReference type="SMART" id="SM00100">
    <property type="entry name" value="cNMP"/>
    <property type="match status" value="1"/>
</dbReference>
<proteinExistence type="predicted"/>
<keyword evidence="2" id="KW-0238">DNA-binding</keyword>
<keyword evidence="7" id="KW-1185">Reference proteome</keyword>
<reference evidence="6 7" key="1">
    <citation type="submission" date="2020-06" db="EMBL/GenBank/DDBJ databases">
        <title>Schlegella sp. ID0723 isolated from air conditioner.</title>
        <authorList>
            <person name="Kim D.Y."/>
            <person name="Kim D.-U."/>
        </authorList>
    </citation>
    <scope>NUCLEOTIDE SEQUENCE [LARGE SCALE GENOMIC DNA]</scope>
    <source>
        <strain evidence="6 7">ID0723</strain>
    </source>
</reference>
<organism evidence="6 7">
    <name type="scientific">Piscinibacter koreensis</name>
    <dbReference type="NCBI Taxonomy" id="2742824"/>
    <lineage>
        <taxon>Bacteria</taxon>
        <taxon>Pseudomonadati</taxon>
        <taxon>Pseudomonadota</taxon>
        <taxon>Betaproteobacteria</taxon>
        <taxon>Burkholderiales</taxon>
        <taxon>Sphaerotilaceae</taxon>
        <taxon>Piscinibacter</taxon>
    </lineage>
</organism>
<dbReference type="Pfam" id="PF13545">
    <property type="entry name" value="HTH_Crp_2"/>
    <property type="match status" value="1"/>
</dbReference>
<dbReference type="PANTHER" id="PTHR24567:SF68">
    <property type="entry name" value="DNA-BINDING TRANSCRIPTIONAL DUAL REGULATOR CRP"/>
    <property type="match status" value="1"/>
</dbReference>
<dbReference type="PANTHER" id="PTHR24567">
    <property type="entry name" value="CRP FAMILY TRANSCRIPTIONAL REGULATORY PROTEIN"/>
    <property type="match status" value="1"/>
</dbReference>
<name>A0A7Y6TZ88_9BURK</name>
<accession>A0A7Y6TZ88</accession>
<keyword evidence="3" id="KW-0804">Transcription</keyword>
<dbReference type="GO" id="GO:0003677">
    <property type="term" value="F:DNA binding"/>
    <property type="evidence" value="ECO:0007669"/>
    <property type="project" value="UniProtKB-KW"/>
</dbReference>
<sequence length="213" mass="23878">MTIETLRRLPVFAALTPDEAQSICDRSLRRRYRRGEFLVEHGARSEALFVLLNGRARVLQVDRRGREVHLARLRAGDYVGEMSLIDEGSHSASVRAEAQTDVLVLGRAEFSRLMPEPSSLAYGLMRGLVQRLRSANQQIQSLALLDVQGRVAETLLSMSESVGTERVIREPVSRTRLAQTVGASREMISRVMKELEARGTVRIQANGWLVIQQ</sequence>
<dbReference type="CDD" id="cd00038">
    <property type="entry name" value="CAP_ED"/>
    <property type="match status" value="1"/>
</dbReference>
<dbReference type="InterPro" id="IPR036390">
    <property type="entry name" value="WH_DNA-bd_sf"/>
</dbReference>
<dbReference type="PROSITE" id="PS51063">
    <property type="entry name" value="HTH_CRP_2"/>
    <property type="match status" value="1"/>
</dbReference>
<evidence type="ECO:0000259" key="5">
    <source>
        <dbReference type="PROSITE" id="PS51063"/>
    </source>
</evidence>
<evidence type="ECO:0000256" key="3">
    <source>
        <dbReference type="ARBA" id="ARBA00023163"/>
    </source>
</evidence>
<dbReference type="InterPro" id="IPR012318">
    <property type="entry name" value="HTH_CRP"/>
</dbReference>
<dbReference type="SUPFAM" id="SSF46785">
    <property type="entry name" value="Winged helix' DNA-binding domain"/>
    <property type="match status" value="1"/>
</dbReference>
<protein>
    <submittedName>
        <fullName evidence="6">Crp/Fnr family transcriptional regulator</fullName>
    </submittedName>
</protein>
<dbReference type="EMBL" id="JABWMJ010000018">
    <property type="protein sequence ID" value="NUZ08882.1"/>
    <property type="molecule type" value="Genomic_DNA"/>
</dbReference>
<dbReference type="Gene3D" id="2.60.120.10">
    <property type="entry name" value="Jelly Rolls"/>
    <property type="match status" value="1"/>
</dbReference>
<evidence type="ECO:0000313" key="6">
    <source>
        <dbReference type="EMBL" id="NUZ08882.1"/>
    </source>
</evidence>
<dbReference type="Proteomes" id="UP000529637">
    <property type="component" value="Unassembled WGS sequence"/>
</dbReference>
<dbReference type="InterPro" id="IPR014710">
    <property type="entry name" value="RmlC-like_jellyroll"/>
</dbReference>
<dbReference type="GO" id="GO:0005829">
    <property type="term" value="C:cytosol"/>
    <property type="evidence" value="ECO:0007669"/>
    <property type="project" value="TreeGrafter"/>
</dbReference>
<dbReference type="AlphaFoldDB" id="A0A7Y6TZ88"/>
<dbReference type="SMART" id="SM00419">
    <property type="entry name" value="HTH_CRP"/>
    <property type="match status" value="1"/>
</dbReference>
<dbReference type="Gene3D" id="1.10.10.10">
    <property type="entry name" value="Winged helix-like DNA-binding domain superfamily/Winged helix DNA-binding domain"/>
    <property type="match status" value="1"/>
</dbReference>
<dbReference type="RefSeq" id="WP_176071736.1">
    <property type="nucleotide sequence ID" value="NZ_JABWMJ010000018.1"/>
</dbReference>
<evidence type="ECO:0000256" key="1">
    <source>
        <dbReference type="ARBA" id="ARBA00023015"/>
    </source>
</evidence>
<dbReference type="InterPro" id="IPR050397">
    <property type="entry name" value="Env_Response_Regulators"/>
</dbReference>
<dbReference type="PROSITE" id="PS50042">
    <property type="entry name" value="CNMP_BINDING_3"/>
    <property type="match status" value="1"/>
</dbReference>
<dbReference type="Pfam" id="PF00027">
    <property type="entry name" value="cNMP_binding"/>
    <property type="match status" value="1"/>
</dbReference>
<keyword evidence="1" id="KW-0805">Transcription regulation</keyword>
<evidence type="ECO:0000256" key="2">
    <source>
        <dbReference type="ARBA" id="ARBA00023125"/>
    </source>
</evidence>
<evidence type="ECO:0000259" key="4">
    <source>
        <dbReference type="PROSITE" id="PS50042"/>
    </source>
</evidence>
<dbReference type="SUPFAM" id="SSF51206">
    <property type="entry name" value="cAMP-binding domain-like"/>
    <property type="match status" value="1"/>
</dbReference>
<evidence type="ECO:0000313" key="7">
    <source>
        <dbReference type="Proteomes" id="UP000529637"/>
    </source>
</evidence>
<dbReference type="InterPro" id="IPR018490">
    <property type="entry name" value="cNMP-bd_dom_sf"/>
</dbReference>
<gene>
    <name evidence="6" type="ORF">HQN59_24360</name>
</gene>
<dbReference type="InterPro" id="IPR036388">
    <property type="entry name" value="WH-like_DNA-bd_sf"/>
</dbReference>
<feature type="domain" description="HTH crp-type" evidence="5">
    <location>
        <begin position="145"/>
        <end position="213"/>
    </location>
</feature>
<comment type="caution">
    <text evidence="6">The sequence shown here is derived from an EMBL/GenBank/DDBJ whole genome shotgun (WGS) entry which is preliminary data.</text>
</comment>
<dbReference type="InterPro" id="IPR000595">
    <property type="entry name" value="cNMP-bd_dom"/>
</dbReference>